<evidence type="ECO:0000313" key="2">
    <source>
        <dbReference type="EMBL" id="NAS10538.1"/>
    </source>
</evidence>
<dbReference type="Pfam" id="PF13620">
    <property type="entry name" value="CarboxypepD_reg"/>
    <property type="match status" value="1"/>
</dbReference>
<dbReference type="PROSITE" id="PS50005">
    <property type="entry name" value="TPR"/>
    <property type="match status" value="1"/>
</dbReference>
<dbReference type="SUPFAM" id="SSF49464">
    <property type="entry name" value="Carboxypeptidase regulatory domain-like"/>
    <property type="match status" value="1"/>
</dbReference>
<sequence>MSHKNPPIAASNLVRLFSIFLIIIGLLRVSAQENRLKKANKDYEELAFPDATSIYLKIAESGFKSEELFQKLGNNYYFNAKYADALKWYAELLDLNNSPEDPIYLLRYSQTLKALGHNKESEIMYNRFQERILGEDANYSTDAQFYLNLIADNSNRYTLQPLTINTDKVEFGATVLGDKLIYTAAGEMSGPVKRIHSWTNEIFYDFYQAKIEENGNLGKAEKMPGNLNSRYNESSVVFTKDGNTAYFTRNNTTPKSKKVKGRKDNLKIYRATKVNDKWKNIEDLSINSDIYSNAHPALSPDERSLFFASNMPGSLGQTDIFMVEINADGSLSEPENLGPGINTRGRESFPFVSGDQELYFSSDGHFGLGSYDVFYVDLTAKTHQIINLGKPINSSFDDFAFWIDNKTHQGYFSSNRQGGKGQDDIYRFTEIIPIKKAISNTISGKVTDEKTGEPQEGVTITFRDMENNILASVTTDESGSYTQEINRYLEHRLVAHKNGFETTDKFIAQGAPAREVDFSLKANIVEIPDKIKQRIAEQDIVKILSKEEPNKVKHIDGIQPGYFLIANVYSCKSFSNRFMRFLEKKGLSPKSFYRSQNNYYYVYLERYDTLQEARKARDSKFFGKYLAKTWILEY</sequence>
<dbReference type="EMBL" id="WXYO01000001">
    <property type="protein sequence ID" value="NAS10538.1"/>
    <property type="molecule type" value="Genomic_DNA"/>
</dbReference>
<dbReference type="AlphaFoldDB" id="A0A6L9E7D3"/>
<evidence type="ECO:0000256" key="1">
    <source>
        <dbReference type="PROSITE-ProRule" id="PRU00339"/>
    </source>
</evidence>
<organism evidence="2 3">
    <name type="scientific">Poritiphilus flavus</name>
    <dbReference type="NCBI Taxonomy" id="2697053"/>
    <lineage>
        <taxon>Bacteria</taxon>
        <taxon>Pseudomonadati</taxon>
        <taxon>Bacteroidota</taxon>
        <taxon>Flavobacteriia</taxon>
        <taxon>Flavobacteriales</taxon>
        <taxon>Flavobacteriaceae</taxon>
        <taxon>Poritiphilus</taxon>
    </lineage>
</organism>
<dbReference type="InterPro" id="IPR008969">
    <property type="entry name" value="CarboxyPept-like_regulatory"/>
</dbReference>
<dbReference type="Gene3D" id="2.120.10.30">
    <property type="entry name" value="TolB, C-terminal domain"/>
    <property type="match status" value="1"/>
</dbReference>
<evidence type="ECO:0000313" key="3">
    <source>
        <dbReference type="Proteomes" id="UP000475249"/>
    </source>
</evidence>
<name>A0A6L9E7D3_9FLAO</name>
<dbReference type="InterPro" id="IPR011990">
    <property type="entry name" value="TPR-like_helical_dom_sf"/>
</dbReference>
<feature type="repeat" description="TPR" evidence="1">
    <location>
        <begin position="66"/>
        <end position="99"/>
    </location>
</feature>
<proteinExistence type="predicted"/>
<dbReference type="InterPro" id="IPR019734">
    <property type="entry name" value="TPR_rpt"/>
</dbReference>
<dbReference type="InterPro" id="IPR011042">
    <property type="entry name" value="6-blade_b-propeller_TolB-like"/>
</dbReference>
<dbReference type="SUPFAM" id="SSF82171">
    <property type="entry name" value="DPP6 N-terminal domain-like"/>
    <property type="match status" value="1"/>
</dbReference>
<gene>
    <name evidence="2" type="ORF">GTQ38_00900</name>
</gene>
<dbReference type="Gene3D" id="2.60.40.1120">
    <property type="entry name" value="Carboxypeptidase-like, regulatory domain"/>
    <property type="match status" value="1"/>
</dbReference>
<dbReference type="SUPFAM" id="SSF48452">
    <property type="entry name" value="TPR-like"/>
    <property type="match status" value="1"/>
</dbReference>
<dbReference type="Gene3D" id="1.25.40.10">
    <property type="entry name" value="Tetratricopeptide repeat domain"/>
    <property type="match status" value="1"/>
</dbReference>
<dbReference type="Pfam" id="PF07676">
    <property type="entry name" value="PD40"/>
    <property type="match status" value="3"/>
</dbReference>
<dbReference type="InterPro" id="IPR011659">
    <property type="entry name" value="WD40"/>
</dbReference>
<keyword evidence="3" id="KW-1185">Reference proteome</keyword>
<accession>A0A6L9E7D3</accession>
<comment type="caution">
    <text evidence="2">The sequence shown here is derived from an EMBL/GenBank/DDBJ whole genome shotgun (WGS) entry which is preliminary data.</text>
</comment>
<protein>
    <submittedName>
        <fullName evidence="2">Cell envelope biogenesis protein OmpA</fullName>
    </submittedName>
</protein>
<keyword evidence="1" id="KW-0802">TPR repeat</keyword>
<dbReference type="Proteomes" id="UP000475249">
    <property type="component" value="Unassembled WGS sequence"/>
</dbReference>
<reference evidence="2 3" key="1">
    <citation type="submission" date="2020-01" db="EMBL/GenBank/DDBJ databases">
        <title>Bacteria diversity of Porities sp.</title>
        <authorList>
            <person name="Wang G."/>
        </authorList>
    </citation>
    <scope>NUCLEOTIDE SEQUENCE [LARGE SCALE GENOMIC DNA]</scope>
    <source>
        <strain evidence="2 3">R33</strain>
    </source>
</reference>